<dbReference type="Pfam" id="PF01513">
    <property type="entry name" value="NAD_kinase"/>
    <property type="match status" value="1"/>
</dbReference>
<keyword evidence="8" id="KW-1185">Reference proteome</keyword>
<dbReference type="EC" id="2.7.1.23" evidence="6"/>
<feature type="active site" description="Proton acceptor" evidence="6">
    <location>
        <position position="72"/>
    </location>
</feature>
<feature type="binding site" evidence="6">
    <location>
        <begin position="186"/>
        <end position="191"/>
    </location>
    <ligand>
        <name>NAD(+)</name>
        <dbReference type="ChEBI" id="CHEBI:57540"/>
    </ligand>
</feature>
<comment type="catalytic activity">
    <reaction evidence="5 6">
        <text>NAD(+) + ATP = ADP + NADP(+) + H(+)</text>
        <dbReference type="Rhea" id="RHEA:18629"/>
        <dbReference type="ChEBI" id="CHEBI:15378"/>
        <dbReference type="ChEBI" id="CHEBI:30616"/>
        <dbReference type="ChEBI" id="CHEBI:57540"/>
        <dbReference type="ChEBI" id="CHEBI:58349"/>
        <dbReference type="ChEBI" id="CHEBI:456216"/>
        <dbReference type="EC" id="2.7.1.23"/>
    </reaction>
</comment>
<comment type="function">
    <text evidence="6">Involved in the regulation of the intracellular balance of NAD and NADP, and is a key enzyme in the biosynthesis of NADP. Catalyzes specifically the phosphorylation on 2'-hydroxyl of the adenosine moiety of NAD to yield NADP.</text>
</comment>
<comment type="similarity">
    <text evidence="6">Belongs to the NAD kinase family.</text>
</comment>
<keyword evidence="3 6" id="KW-0521">NADP</keyword>
<keyword evidence="6" id="KW-0067">ATP-binding</keyword>
<dbReference type="InterPro" id="IPR002504">
    <property type="entry name" value="NADK"/>
</dbReference>
<dbReference type="GO" id="GO:0005737">
    <property type="term" value="C:cytoplasm"/>
    <property type="evidence" value="ECO:0007669"/>
    <property type="project" value="UniProtKB-SubCell"/>
</dbReference>
<dbReference type="Gene3D" id="3.40.50.10330">
    <property type="entry name" value="Probable inorganic polyphosphate/atp-NAD kinase, domain 1"/>
    <property type="match status" value="1"/>
</dbReference>
<dbReference type="InterPro" id="IPR017437">
    <property type="entry name" value="ATP-NAD_kinase_PpnK-typ_C"/>
</dbReference>
<dbReference type="PANTHER" id="PTHR20275">
    <property type="entry name" value="NAD KINASE"/>
    <property type="match status" value="1"/>
</dbReference>
<keyword evidence="6" id="KW-0547">Nucleotide-binding</keyword>
<evidence type="ECO:0000256" key="6">
    <source>
        <dbReference type="HAMAP-Rule" id="MF_00361"/>
    </source>
</evidence>
<dbReference type="NCBIfam" id="NF002521">
    <property type="entry name" value="PRK01911.1"/>
    <property type="match status" value="1"/>
</dbReference>
<dbReference type="Proteomes" id="UP000288227">
    <property type="component" value="Unassembled WGS sequence"/>
</dbReference>
<comment type="caution">
    <text evidence="6">Lacks conserved residue(s) required for the propagation of feature annotation.</text>
</comment>
<dbReference type="PANTHER" id="PTHR20275:SF0">
    <property type="entry name" value="NAD KINASE"/>
    <property type="match status" value="1"/>
</dbReference>
<reference evidence="7 8" key="1">
    <citation type="submission" date="2018-11" db="EMBL/GenBank/DDBJ databases">
        <title>Chryseotalea sanarue gen. nov., sp., nov., a member of the family Cytophagaceae, isolated from a brackish lake in Hamamatsu Japan.</title>
        <authorList>
            <person name="Maejima Y."/>
            <person name="Iino T."/>
            <person name="Muraguchi Y."/>
            <person name="Fukuda K."/>
            <person name="Ohkuma M."/>
            <person name="Moriuchi R."/>
            <person name="Dohra H."/>
            <person name="Kimbara K."/>
            <person name="Shintani M."/>
        </authorList>
    </citation>
    <scope>NUCLEOTIDE SEQUENCE [LARGE SCALE GENOMIC DNA]</scope>
    <source>
        <strain evidence="7 8">Ys</strain>
    </source>
</reference>
<accession>A0A401U8H1</accession>
<dbReference type="InterPro" id="IPR016064">
    <property type="entry name" value="NAD/diacylglycerol_kinase_sf"/>
</dbReference>
<dbReference type="InterPro" id="IPR017438">
    <property type="entry name" value="ATP-NAD_kinase_N"/>
</dbReference>
<dbReference type="OrthoDB" id="9774737at2"/>
<evidence type="ECO:0000256" key="3">
    <source>
        <dbReference type="ARBA" id="ARBA00022857"/>
    </source>
</evidence>
<dbReference type="AlphaFoldDB" id="A0A401U8H1"/>
<dbReference type="HAMAP" id="MF_00361">
    <property type="entry name" value="NAD_kinase"/>
    <property type="match status" value="1"/>
</dbReference>
<dbReference type="GO" id="GO:0006741">
    <property type="term" value="P:NADP+ biosynthetic process"/>
    <property type="evidence" value="ECO:0007669"/>
    <property type="project" value="UniProtKB-UniRule"/>
</dbReference>
<dbReference type="GO" id="GO:0003951">
    <property type="term" value="F:NAD+ kinase activity"/>
    <property type="evidence" value="ECO:0007669"/>
    <property type="project" value="UniProtKB-UniRule"/>
</dbReference>
<evidence type="ECO:0000256" key="2">
    <source>
        <dbReference type="ARBA" id="ARBA00022777"/>
    </source>
</evidence>
<comment type="subcellular location">
    <subcellularLocation>
        <location evidence="6">Cytoplasm</location>
    </subcellularLocation>
</comment>
<dbReference type="GO" id="GO:0019674">
    <property type="term" value="P:NAD+ metabolic process"/>
    <property type="evidence" value="ECO:0007669"/>
    <property type="project" value="InterPro"/>
</dbReference>
<sequence length="290" mass="31978">MQVGLHGKEFSLKSLPVIERVLDLIHEHGAEACVSYSFASQLKKVGSKQKFKIYEKGNSLKQMKFVLSLGGDGTLLETVSHVGSAEVPVLGINLGRLGFLATINKDETTLALEKLFEGAYTIDRRSLLRLELKDNLFDGLNFALNDLTVLKKDTATMLIIHTHIDGEYLNSYWADGLIVSTPTGSTGYNLSCGGPLIHPKSSNFIITPVSPHNLTARPIILPDSSEITLEVEGRSKNFLITLDSRVATGVSGLKILVKRENFTANLIQLEGQHYFKTLRSKLNWGLDIRN</sequence>
<comment type="caution">
    <text evidence="7">The sequence shown here is derived from an EMBL/GenBank/DDBJ whole genome shotgun (WGS) entry which is preliminary data.</text>
</comment>
<feature type="binding site" evidence="6">
    <location>
        <begin position="145"/>
        <end position="146"/>
    </location>
    <ligand>
        <name>NAD(+)</name>
        <dbReference type="ChEBI" id="CHEBI:57540"/>
    </ligand>
</feature>
<dbReference type="Gene3D" id="2.60.200.30">
    <property type="entry name" value="Probable inorganic polyphosphate/atp-NAD kinase, domain 2"/>
    <property type="match status" value="1"/>
</dbReference>
<dbReference type="GO" id="GO:0005524">
    <property type="term" value="F:ATP binding"/>
    <property type="evidence" value="ECO:0007669"/>
    <property type="project" value="UniProtKB-KW"/>
</dbReference>
<evidence type="ECO:0000256" key="1">
    <source>
        <dbReference type="ARBA" id="ARBA00022679"/>
    </source>
</evidence>
<keyword evidence="4 6" id="KW-0520">NAD</keyword>
<evidence type="ECO:0000256" key="5">
    <source>
        <dbReference type="ARBA" id="ARBA00047925"/>
    </source>
</evidence>
<comment type="cofactor">
    <cofactor evidence="6">
        <name>a divalent metal cation</name>
        <dbReference type="ChEBI" id="CHEBI:60240"/>
    </cofactor>
</comment>
<evidence type="ECO:0000313" key="8">
    <source>
        <dbReference type="Proteomes" id="UP000288227"/>
    </source>
</evidence>
<feature type="binding site" evidence="6">
    <location>
        <begin position="72"/>
        <end position="73"/>
    </location>
    <ligand>
        <name>NAD(+)</name>
        <dbReference type="ChEBI" id="CHEBI:57540"/>
    </ligand>
</feature>
<dbReference type="GO" id="GO:0046872">
    <property type="term" value="F:metal ion binding"/>
    <property type="evidence" value="ECO:0007669"/>
    <property type="project" value="UniProtKB-UniRule"/>
</dbReference>
<dbReference type="SUPFAM" id="SSF111331">
    <property type="entry name" value="NAD kinase/diacylglycerol kinase-like"/>
    <property type="match status" value="1"/>
</dbReference>
<gene>
    <name evidence="6" type="primary">nadK</name>
    <name evidence="7" type="ORF">SanaruYs_13990</name>
</gene>
<name>A0A401U8H1_9BACT</name>
<protein>
    <recommendedName>
        <fullName evidence="6">NAD kinase</fullName>
        <ecNumber evidence="6">2.7.1.23</ecNumber>
    </recommendedName>
    <alternativeName>
        <fullName evidence="6">ATP-dependent NAD kinase</fullName>
    </alternativeName>
</protein>
<dbReference type="RefSeq" id="WP_127121815.1">
    <property type="nucleotide sequence ID" value="NZ_BHXQ01000002.1"/>
</dbReference>
<dbReference type="GO" id="GO:0051287">
    <property type="term" value="F:NAD binding"/>
    <property type="evidence" value="ECO:0007669"/>
    <property type="project" value="UniProtKB-ARBA"/>
</dbReference>
<dbReference type="Pfam" id="PF20143">
    <property type="entry name" value="NAD_kinase_C"/>
    <property type="match status" value="1"/>
</dbReference>
<organism evidence="7 8">
    <name type="scientific">Chryseotalea sanaruensis</name>
    <dbReference type="NCBI Taxonomy" id="2482724"/>
    <lineage>
        <taxon>Bacteria</taxon>
        <taxon>Pseudomonadati</taxon>
        <taxon>Bacteroidota</taxon>
        <taxon>Cytophagia</taxon>
        <taxon>Cytophagales</taxon>
        <taxon>Chryseotaleaceae</taxon>
        <taxon>Chryseotalea</taxon>
    </lineage>
</organism>
<dbReference type="EMBL" id="BHXQ01000002">
    <property type="protein sequence ID" value="GCC51179.1"/>
    <property type="molecule type" value="Genomic_DNA"/>
</dbReference>
<evidence type="ECO:0000256" key="4">
    <source>
        <dbReference type="ARBA" id="ARBA00023027"/>
    </source>
</evidence>
<proteinExistence type="inferred from homology"/>
<keyword evidence="2 6" id="KW-0418">Kinase</keyword>
<evidence type="ECO:0000313" key="7">
    <source>
        <dbReference type="EMBL" id="GCC51179.1"/>
    </source>
</evidence>
<keyword evidence="1 6" id="KW-0808">Transferase</keyword>
<feature type="binding site" evidence="6">
    <location>
        <position position="175"/>
    </location>
    <ligand>
        <name>NAD(+)</name>
        <dbReference type="ChEBI" id="CHEBI:57540"/>
    </ligand>
</feature>
<keyword evidence="6" id="KW-0963">Cytoplasm</keyword>